<dbReference type="InterPro" id="IPR000086">
    <property type="entry name" value="NUDIX_hydrolase_dom"/>
</dbReference>
<dbReference type="Proteomes" id="UP000248039">
    <property type="component" value="Unassembled WGS sequence"/>
</dbReference>
<dbReference type="PANTHER" id="PTHR43046:SF14">
    <property type="entry name" value="MUTT_NUDIX FAMILY PROTEIN"/>
    <property type="match status" value="1"/>
</dbReference>
<comment type="cofactor">
    <cofactor evidence="1">
        <name>Mg(2+)</name>
        <dbReference type="ChEBI" id="CHEBI:18420"/>
    </cofactor>
</comment>
<dbReference type="InterPro" id="IPR015797">
    <property type="entry name" value="NUDIX_hydrolase-like_dom_sf"/>
</dbReference>
<feature type="domain" description="Nudix hydrolase" evidence="4">
    <location>
        <begin position="39"/>
        <end position="181"/>
    </location>
</feature>
<dbReference type="PANTHER" id="PTHR43046">
    <property type="entry name" value="GDP-MANNOSE MANNOSYL HYDROLASE"/>
    <property type="match status" value="1"/>
</dbReference>
<evidence type="ECO:0000256" key="1">
    <source>
        <dbReference type="ARBA" id="ARBA00001946"/>
    </source>
</evidence>
<dbReference type="EMBL" id="PYBW01000069">
    <property type="protein sequence ID" value="PYC77280.1"/>
    <property type="molecule type" value="Genomic_DNA"/>
</dbReference>
<dbReference type="SUPFAM" id="SSF55811">
    <property type="entry name" value="Nudix"/>
    <property type="match status" value="1"/>
</dbReference>
<evidence type="ECO:0000259" key="4">
    <source>
        <dbReference type="PROSITE" id="PS51462"/>
    </source>
</evidence>
<keyword evidence="6" id="KW-1185">Reference proteome</keyword>
<evidence type="ECO:0000256" key="3">
    <source>
        <dbReference type="SAM" id="MobiDB-lite"/>
    </source>
</evidence>
<reference evidence="5 6" key="1">
    <citation type="submission" date="2018-03" db="EMBL/GenBank/DDBJ databases">
        <title>Bioinformatic expansion and discovery of thiopeptide antibiotics.</title>
        <authorList>
            <person name="Schwalen C.J."/>
            <person name="Hudson G.A."/>
            <person name="Mitchell D.A."/>
        </authorList>
    </citation>
    <scope>NUCLEOTIDE SEQUENCE [LARGE SCALE GENOMIC DNA]</scope>
    <source>
        <strain evidence="5 6">ATCC 21389</strain>
    </source>
</reference>
<dbReference type="GO" id="GO:0016787">
    <property type="term" value="F:hydrolase activity"/>
    <property type="evidence" value="ECO:0007669"/>
    <property type="project" value="UniProtKB-KW"/>
</dbReference>
<dbReference type="PROSITE" id="PS00893">
    <property type="entry name" value="NUDIX_BOX"/>
    <property type="match status" value="1"/>
</dbReference>
<dbReference type="InterPro" id="IPR020084">
    <property type="entry name" value="NUDIX_hydrolase_CS"/>
</dbReference>
<dbReference type="OrthoDB" id="9764897at2"/>
<accession>A0A2V4N0B6</accession>
<evidence type="ECO:0000256" key="2">
    <source>
        <dbReference type="ARBA" id="ARBA00022801"/>
    </source>
</evidence>
<gene>
    <name evidence="5" type="ORF">C7C46_19225</name>
</gene>
<comment type="caution">
    <text evidence="5">The sequence shown here is derived from an EMBL/GenBank/DDBJ whole genome shotgun (WGS) entry which is preliminary data.</text>
</comment>
<dbReference type="AlphaFoldDB" id="A0A2V4N0B6"/>
<dbReference type="Gene3D" id="3.90.79.10">
    <property type="entry name" value="Nucleoside Triphosphate Pyrophosphohydrolase"/>
    <property type="match status" value="1"/>
</dbReference>
<name>A0A2V4N0B6_9ACTN</name>
<organism evidence="5 6">
    <name type="scientific">Streptomyces tateyamensis</name>
    <dbReference type="NCBI Taxonomy" id="565073"/>
    <lineage>
        <taxon>Bacteria</taxon>
        <taxon>Bacillati</taxon>
        <taxon>Actinomycetota</taxon>
        <taxon>Actinomycetes</taxon>
        <taxon>Kitasatosporales</taxon>
        <taxon>Streptomycetaceae</taxon>
        <taxon>Streptomyces</taxon>
    </lineage>
</organism>
<keyword evidence="2" id="KW-0378">Hydrolase</keyword>
<sequence>MSSIGATNPRAWAEPAAPTNRRPLTMPQWIPPAEHLKTMPQALHGCAVFLTDQRNRILLLHEAPNEQRDAFGADPRWLFPGGRLDHDENPLRAAARETLEETGLDLTGILRPLGTDFRDPTEHRPAMTDYHFDGGWLTAAQAEAILLSDEHDSHAFRRLTEWQPILPPTRYALLSSLTQARAESRQLVLHNGHPM</sequence>
<dbReference type="Pfam" id="PF00293">
    <property type="entry name" value="NUDIX"/>
    <property type="match status" value="1"/>
</dbReference>
<proteinExistence type="predicted"/>
<evidence type="ECO:0000313" key="6">
    <source>
        <dbReference type="Proteomes" id="UP000248039"/>
    </source>
</evidence>
<dbReference type="PROSITE" id="PS51462">
    <property type="entry name" value="NUDIX"/>
    <property type="match status" value="1"/>
</dbReference>
<protein>
    <recommendedName>
        <fullName evidence="4">Nudix hydrolase domain-containing protein</fullName>
    </recommendedName>
</protein>
<evidence type="ECO:0000313" key="5">
    <source>
        <dbReference type="EMBL" id="PYC77280.1"/>
    </source>
</evidence>
<feature type="region of interest" description="Disordered" evidence="3">
    <location>
        <begin position="1"/>
        <end position="24"/>
    </location>
</feature>